<keyword evidence="6 7" id="KW-0472">Membrane</keyword>
<feature type="transmembrane region" description="Helical" evidence="7">
    <location>
        <begin position="166"/>
        <end position="185"/>
    </location>
</feature>
<feature type="transmembrane region" description="Helical" evidence="7">
    <location>
        <begin position="51"/>
        <end position="70"/>
    </location>
</feature>
<evidence type="ECO:0000256" key="6">
    <source>
        <dbReference type="ARBA" id="ARBA00023136"/>
    </source>
</evidence>
<feature type="transmembrane region" description="Helical" evidence="7">
    <location>
        <begin position="232"/>
        <end position="250"/>
    </location>
</feature>
<feature type="domain" description="EamA" evidence="8">
    <location>
        <begin position="14"/>
        <end position="157"/>
    </location>
</feature>
<dbReference type="EMBL" id="CP118101">
    <property type="protein sequence ID" value="WDH81912.1"/>
    <property type="molecule type" value="Genomic_DNA"/>
</dbReference>
<gene>
    <name evidence="9" type="ORF">PUW23_20815</name>
</gene>
<dbReference type="InterPro" id="IPR000620">
    <property type="entry name" value="EamA_dom"/>
</dbReference>
<evidence type="ECO:0000256" key="1">
    <source>
        <dbReference type="ARBA" id="ARBA00004651"/>
    </source>
</evidence>
<feature type="transmembrane region" description="Helical" evidence="7">
    <location>
        <begin position="113"/>
        <end position="133"/>
    </location>
</feature>
<evidence type="ECO:0000256" key="7">
    <source>
        <dbReference type="SAM" id="Phobius"/>
    </source>
</evidence>
<evidence type="ECO:0000256" key="4">
    <source>
        <dbReference type="ARBA" id="ARBA00022692"/>
    </source>
</evidence>
<comment type="subcellular location">
    <subcellularLocation>
        <location evidence="1">Cell membrane</location>
        <topology evidence="1">Multi-pass membrane protein</topology>
    </subcellularLocation>
</comment>
<feature type="transmembrane region" description="Helical" evidence="7">
    <location>
        <begin position="12"/>
        <end position="31"/>
    </location>
</feature>
<feature type="transmembrane region" description="Helical" evidence="7">
    <location>
        <begin position="287"/>
        <end position="307"/>
    </location>
</feature>
<dbReference type="PANTHER" id="PTHR32322:SF18">
    <property type="entry name" value="S-ADENOSYLMETHIONINE_S-ADENOSYLHOMOCYSTEINE TRANSPORTER"/>
    <property type="match status" value="1"/>
</dbReference>
<comment type="similarity">
    <text evidence="2">Belongs to the EamA transporter family.</text>
</comment>
<keyword evidence="3" id="KW-1003">Cell membrane</keyword>
<feature type="transmembrane region" description="Helical" evidence="7">
    <location>
        <begin position="140"/>
        <end position="160"/>
    </location>
</feature>
<dbReference type="SUPFAM" id="SSF103481">
    <property type="entry name" value="Multidrug resistance efflux transporter EmrE"/>
    <property type="match status" value="2"/>
</dbReference>
<feature type="domain" description="EamA" evidence="8">
    <location>
        <begin position="170"/>
        <end position="304"/>
    </location>
</feature>
<evidence type="ECO:0000256" key="3">
    <source>
        <dbReference type="ARBA" id="ARBA00022475"/>
    </source>
</evidence>
<dbReference type="RefSeq" id="WP_274359037.1">
    <property type="nucleotide sequence ID" value="NZ_CP118101.1"/>
</dbReference>
<accession>A0AAX3MX63</accession>
<feature type="transmembrane region" description="Helical" evidence="7">
    <location>
        <begin position="91"/>
        <end position="107"/>
    </location>
</feature>
<keyword evidence="4 7" id="KW-0812">Transmembrane</keyword>
<evidence type="ECO:0000313" key="10">
    <source>
        <dbReference type="Proteomes" id="UP001220962"/>
    </source>
</evidence>
<organism evidence="9 10">
    <name type="scientific">Paenibacillus urinalis</name>
    <dbReference type="NCBI Taxonomy" id="521520"/>
    <lineage>
        <taxon>Bacteria</taxon>
        <taxon>Bacillati</taxon>
        <taxon>Bacillota</taxon>
        <taxon>Bacilli</taxon>
        <taxon>Bacillales</taxon>
        <taxon>Paenibacillaceae</taxon>
        <taxon>Paenibacillus</taxon>
    </lineage>
</organism>
<protein>
    <submittedName>
        <fullName evidence="9">DMT family transporter</fullName>
    </submittedName>
</protein>
<evidence type="ECO:0000256" key="5">
    <source>
        <dbReference type="ARBA" id="ARBA00022989"/>
    </source>
</evidence>
<dbReference type="InterPro" id="IPR037185">
    <property type="entry name" value="EmrE-like"/>
</dbReference>
<name>A0AAX3MX63_9BACL</name>
<evidence type="ECO:0000259" key="8">
    <source>
        <dbReference type="Pfam" id="PF00892"/>
    </source>
</evidence>
<dbReference type="Pfam" id="PF00892">
    <property type="entry name" value="EamA"/>
    <property type="match status" value="2"/>
</dbReference>
<reference evidence="9" key="1">
    <citation type="submission" date="2023-02" db="EMBL/GenBank/DDBJ databases">
        <title>Pathogen: clinical or host-associated sample.</title>
        <authorList>
            <person name="Hergert J."/>
            <person name="Casey R."/>
            <person name="Wagner J."/>
            <person name="Young E.L."/>
            <person name="Oakeson K.F."/>
        </authorList>
    </citation>
    <scope>NUCLEOTIDE SEQUENCE</scope>
    <source>
        <strain evidence="9">2022CK-00830</strain>
    </source>
</reference>
<proteinExistence type="inferred from homology"/>
<dbReference type="InterPro" id="IPR050638">
    <property type="entry name" value="AA-Vitamin_Transporters"/>
</dbReference>
<evidence type="ECO:0000313" key="9">
    <source>
        <dbReference type="EMBL" id="WDH81912.1"/>
    </source>
</evidence>
<feature type="transmembrane region" description="Helical" evidence="7">
    <location>
        <begin position="262"/>
        <end position="281"/>
    </location>
</feature>
<dbReference type="Proteomes" id="UP001220962">
    <property type="component" value="Chromosome"/>
</dbReference>
<evidence type="ECO:0000256" key="2">
    <source>
        <dbReference type="ARBA" id="ARBA00007362"/>
    </source>
</evidence>
<dbReference type="PANTHER" id="PTHR32322">
    <property type="entry name" value="INNER MEMBRANE TRANSPORTER"/>
    <property type="match status" value="1"/>
</dbReference>
<feature type="transmembrane region" description="Helical" evidence="7">
    <location>
        <begin position="206"/>
        <end position="226"/>
    </location>
</feature>
<dbReference type="AlphaFoldDB" id="A0AAX3MX63"/>
<sequence length="323" mass="34780">MKIEQWFRHPAGIVVSAVVATMLWGSAMPIIKIGYEDLGIGAADYGAQWLFAGYRFTLAGLLLIIFHYLVTRGRGKTEQRKKLGKGRLSRLALIQTFLQYLLLYVGLSYSTGIQGSIIVGSTSLFQMLSVRFVNSAERLTVMKITGLLLGFLGIAAVGIGKGDLSLSFGWGELLLLGSAFFGGVGNVLAKQESRHEPVLSLTGRQMALGGILLIAVSVPMVGAAPFAINSTLFMYLLYLSVLSAVGFGIWNTIMKYNDVGRVSMYLFLIPVFGVILSSILLGEQMSGWVGVSLSLVVSGILIVNRSVTVRTVVSRAKADAQQS</sequence>
<keyword evidence="5 7" id="KW-1133">Transmembrane helix</keyword>
<dbReference type="GO" id="GO:0005886">
    <property type="term" value="C:plasma membrane"/>
    <property type="evidence" value="ECO:0007669"/>
    <property type="project" value="UniProtKB-SubCell"/>
</dbReference>